<dbReference type="PANTHER" id="PTHR30346:SF28">
    <property type="entry name" value="HTH-TYPE TRANSCRIPTIONAL REGULATOR CYNR"/>
    <property type="match status" value="1"/>
</dbReference>
<evidence type="ECO:0000259" key="6">
    <source>
        <dbReference type="PROSITE" id="PS50931"/>
    </source>
</evidence>
<comment type="similarity">
    <text evidence="1">Belongs to the LysR transcriptional regulatory family.</text>
</comment>
<keyword evidence="2" id="KW-0805">Transcription regulation</keyword>
<feature type="domain" description="HTH lysR-type" evidence="6">
    <location>
        <begin position="1"/>
        <end position="58"/>
    </location>
</feature>
<proteinExistence type="inferred from homology"/>
<evidence type="ECO:0000256" key="2">
    <source>
        <dbReference type="ARBA" id="ARBA00023015"/>
    </source>
</evidence>
<reference evidence="7 8" key="1">
    <citation type="submission" date="2021-07" db="EMBL/GenBank/DDBJ databases">
        <title>Paraburkholderia edwinii protects Aspergillus sp. from phenazines by acting as a toxin sponge.</title>
        <authorList>
            <person name="Dahlstrom K.M."/>
            <person name="Newman D.K."/>
        </authorList>
    </citation>
    <scope>NUCLEOTIDE SEQUENCE [LARGE SCALE GENOMIC DNA]</scope>
    <source>
        <strain evidence="7 8">Pe01</strain>
    </source>
</reference>
<evidence type="ECO:0000256" key="4">
    <source>
        <dbReference type="ARBA" id="ARBA00023163"/>
    </source>
</evidence>
<dbReference type="InterPro" id="IPR036388">
    <property type="entry name" value="WH-like_DNA-bd_sf"/>
</dbReference>
<dbReference type="InterPro" id="IPR036390">
    <property type="entry name" value="WH_DNA-bd_sf"/>
</dbReference>
<dbReference type="RefSeq" id="WP_219797490.1">
    <property type="nucleotide sequence ID" value="NZ_CP080095.1"/>
</dbReference>
<dbReference type="Pfam" id="PF03466">
    <property type="entry name" value="LysR_substrate"/>
    <property type="match status" value="1"/>
</dbReference>
<evidence type="ECO:0000256" key="1">
    <source>
        <dbReference type="ARBA" id="ARBA00009437"/>
    </source>
</evidence>
<dbReference type="InterPro" id="IPR005119">
    <property type="entry name" value="LysR_subst-bd"/>
</dbReference>
<accession>A0ABX8UL84</accession>
<dbReference type="CDD" id="cd08414">
    <property type="entry name" value="PBP2_LTTR_aromatics_like"/>
    <property type="match status" value="1"/>
</dbReference>
<dbReference type="SUPFAM" id="SSF53850">
    <property type="entry name" value="Periplasmic binding protein-like II"/>
    <property type="match status" value="1"/>
</dbReference>
<keyword evidence="3" id="KW-0238">DNA-binding</keyword>
<keyword evidence="8" id="KW-1185">Reference proteome</keyword>
<dbReference type="Gene3D" id="3.40.190.10">
    <property type="entry name" value="Periplasmic binding protein-like II"/>
    <property type="match status" value="2"/>
</dbReference>
<dbReference type="PRINTS" id="PR00039">
    <property type="entry name" value="HTHLYSR"/>
</dbReference>
<name>A0ABX8UL84_9BURK</name>
<dbReference type="Pfam" id="PF00126">
    <property type="entry name" value="HTH_1"/>
    <property type="match status" value="1"/>
</dbReference>
<organism evidence="7 8">
    <name type="scientific">Paraburkholderia edwinii</name>
    <dbReference type="NCBI Taxonomy" id="2861782"/>
    <lineage>
        <taxon>Bacteria</taxon>
        <taxon>Pseudomonadati</taxon>
        <taxon>Pseudomonadota</taxon>
        <taxon>Betaproteobacteria</taxon>
        <taxon>Burkholderiales</taxon>
        <taxon>Burkholderiaceae</taxon>
        <taxon>Paraburkholderia</taxon>
    </lineage>
</organism>
<dbReference type="Proteomes" id="UP000826462">
    <property type="component" value="Chromosome 1"/>
</dbReference>
<evidence type="ECO:0000313" key="8">
    <source>
        <dbReference type="Proteomes" id="UP000826462"/>
    </source>
</evidence>
<keyword evidence="4" id="KW-0804">Transcription</keyword>
<evidence type="ECO:0000256" key="3">
    <source>
        <dbReference type="ARBA" id="ARBA00023125"/>
    </source>
</evidence>
<dbReference type="Gene3D" id="1.10.10.10">
    <property type="entry name" value="Winged helix-like DNA-binding domain superfamily/Winged helix DNA-binding domain"/>
    <property type="match status" value="1"/>
</dbReference>
<dbReference type="EMBL" id="CP080095">
    <property type="protein sequence ID" value="QYD68097.1"/>
    <property type="molecule type" value="Genomic_DNA"/>
</dbReference>
<feature type="region of interest" description="Disordered" evidence="5">
    <location>
        <begin position="293"/>
        <end position="317"/>
    </location>
</feature>
<dbReference type="PROSITE" id="PS50931">
    <property type="entry name" value="HTH_LYSR"/>
    <property type="match status" value="1"/>
</dbReference>
<protein>
    <submittedName>
        <fullName evidence="7">LysR family transcriptional regulator</fullName>
    </submittedName>
</protein>
<dbReference type="InterPro" id="IPR000847">
    <property type="entry name" value="LysR_HTH_N"/>
</dbReference>
<dbReference type="PANTHER" id="PTHR30346">
    <property type="entry name" value="TRANSCRIPTIONAL DUAL REGULATOR HCAR-RELATED"/>
    <property type="match status" value="1"/>
</dbReference>
<evidence type="ECO:0000313" key="7">
    <source>
        <dbReference type="EMBL" id="QYD68097.1"/>
    </source>
</evidence>
<evidence type="ECO:0000256" key="5">
    <source>
        <dbReference type="SAM" id="MobiDB-lite"/>
    </source>
</evidence>
<feature type="compositionally biased region" description="Low complexity" evidence="5">
    <location>
        <begin position="298"/>
        <end position="308"/>
    </location>
</feature>
<gene>
    <name evidence="7" type="ORF">KZJ38_17695</name>
</gene>
<dbReference type="SUPFAM" id="SSF46785">
    <property type="entry name" value="Winged helix' DNA-binding domain"/>
    <property type="match status" value="1"/>
</dbReference>
<sequence>MELRLLRAFVTVARMKHFGRAADSLALSQPALSKQIAALEESVGAKLFERGRHGAELTVFGETFLADAEMLVRDADNVLVRAREASSGKRGFLRVGLGLSTLTVAPRLIAEFRQQHPDISVTLHDLSSVEQTRRLLGGQLEVGFLRLPADHGLSTFRVIDETLALAVPEHVHWKRLPSNLQALNELGLIALSRRQGPGLAAQIDQWCSEHQFVPNIVQQADDIQSILAAVAAGVGAAFLPSRTQYLLRDARIIPLRDESARWQIGLGWQSDRDNAVVRRFVDFVRADLARTAQAKTVSAPRTSQSRRPSSPPRAPRR</sequence>